<dbReference type="AlphaFoldDB" id="A0A829YHT5"/>
<reference evidence="2" key="1">
    <citation type="submission" date="2020-01" db="EMBL/GenBank/DDBJ databases">
        <title>'Steroidobacter agaridevorans' sp. nov., agar-degrading bacteria isolated from rhizosphere soils.</title>
        <authorList>
            <person name="Ikenaga M."/>
            <person name="Kataoka M."/>
            <person name="Murouchi A."/>
            <person name="Katsuragi S."/>
            <person name="Sakai M."/>
        </authorList>
    </citation>
    <scope>NUCLEOTIDE SEQUENCE [LARGE SCALE GENOMIC DNA]</scope>
    <source>
        <strain evidence="2">YU21-B</strain>
    </source>
</reference>
<dbReference type="EMBL" id="BLJN01000005">
    <property type="protein sequence ID" value="GFE82877.1"/>
    <property type="molecule type" value="Genomic_DNA"/>
</dbReference>
<evidence type="ECO:0000313" key="2">
    <source>
        <dbReference type="Proteomes" id="UP000445000"/>
    </source>
</evidence>
<comment type="caution">
    <text evidence="1">The sequence shown here is derived from an EMBL/GenBank/DDBJ whole genome shotgun (WGS) entry which is preliminary data.</text>
</comment>
<proteinExistence type="predicted"/>
<dbReference type="Proteomes" id="UP000445000">
    <property type="component" value="Unassembled WGS sequence"/>
</dbReference>
<keyword evidence="2" id="KW-1185">Reference proteome</keyword>
<protein>
    <recommendedName>
        <fullName evidence="3">TIGR03118 family protein</fullName>
    </recommendedName>
</protein>
<dbReference type="InterPro" id="IPR017549">
    <property type="entry name" value="APMV_L690"/>
</dbReference>
<dbReference type="NCBIfam" id="TIGR03118">
    <property type="entry name" value="PEPCTERM_chp_1"/>
    <property type="match status" value="1"/>
</dbReference>
<gene>
    <name evidence="1" type="ORF">GCM10011487_48770</name>
</gene>
<dbReference type="SUPFAM" id="SSF101898">
    <property type="entry name" value="NHL repeat"/>
    <property type="match status" value="1"/>
</dbReference>
<evidence type="ECO:0000313" key="1">
    <source>
        <dbReference type="EMBL" id="GFE82877.1"/>
    </source>
</evidence>
<accession>A0A829YHT5</accession>
<name>A0A829YHT5_9GAMM</name>
<organism evidence="1 2">
    <name type="scientific">Steroidobacter agaridevorans</name>
    <dbReference type="NCBI Taxonomy" id="2695856"/>
    <lineage>
        <taxon>Bacteria</taxon>
        <taxon>Pseudomonadati</taxon>
        <taxon>Pseudomonadota</taxon>
        <taxon>Gammaproteobacteria</taxon>
        <taxon>Steroidobacterales</taxon>
        <taxon>Steroidobacteraceae</taxon>
        <taxon>Steroidobacter</taxon>
    </lineage>
</organism>
<evidence type="ECO:0008006" key="3">
    <source>
        <dbReference type="Google" id="ProtNLM"/>
    </source>
</evidence>
<sequence length="330" mass="33872">MLVSNGGIPANFTDPNLINGWGVAFNPSGFVWVSSADAGKSVLYDGNGQPQSLVVTVPGPGGAEGNPTGIVFSGGTDFVVSDGTTTGPARFIFATEQGTLAGWAPNVNATNALEAVDNSQQGAVYTGLALSGNGTTHLLYACNFSKARIDVFDGTFKSVDVSGDFADPELPSTYAPFGIQAIGGDIYVTYAKQEEPGSDEEEAGAGLGFVDVFDPQGHLIRRIASHGPLNAPWGIALAPASFGAFGGALLIGNLGDGTINAFAPRSGKFLGRLHGANNRAIRVDGLWGIQFGNGILGQPTNSLFWAAGPNDETDGAYGVINVVTGDDQDQ</sequence>